<keyword evidence="8" id="KW-0805">Transcription regulation</keyword>
<feature type="binding site" evidence="11">
    <location>
        <position position="125"/>
    </location>
    <ligand>
        <name>Zn(2+)</name>
        <dbReference type="ChEBI" id="CHEBI:29105"/>
    </ligand>
</feature>
<dbReference type="Proteomes" id="UP000185469">
    <property type="component" value="Chromosome"/>
</dbReference>
<keyword evidence="7 11" id="KW-0862">Zinc</keyword>
<dbReference type="GO" id="GO:0005829">
    <property type="term" value="C:cytosol"/>
    <property type="evidence" value="ECO:0007669"/>
    <property type="project" value="TreeGrafter"/>
</dbReference>
<evidence type="ECO:0000256" key="8">
    <source>
        <dbReference type="ARBA" id="ARBA00023015"/>
    </source>
</evidence>
<evidence type="ECO:0000256" key="2">
    <source>
        <dbReference type="ARBA" id="ARBA00007957"/>
    </source>
</evidence>
<keyword evidence="4" id="KW-0963">Cytoplasm</keyword>
<dbReference type="STRING" id="1437874.CSPHI_08565"/>
<dbReference type="EMBL" id="CP009248">
    <property type="protein sequence ID" value="APT91068.1"/>
    <property type="molecule type" value="Genomic_DNA"/>
</dbReference>
<evidence type="ECO:0000256" key="3">
    <source>
        <dbReference type="ARBA" id="ARBA00011738"/>
    </source>
</evidence>
<proteinExistence type="inferred from homology"/>
<comment type="subunit">
    <text evidence="3">Homodimer.</text>
</comment>
<gene>
    <name evidence="13" type="ORF">CSPHI_08565</name>
</gene>
<dbReference type="PANTHER" id="PTHR33202">
    <property type="entry name" value="ZINC UPTAKE REGULATION PROTEIN"/>
    <property type="match status" value="1"/>
</dbReference>
<evidence type="ECO:0000313" key="14">
    <source>
        <dbReference type="Proteomes" id="UP000185469"/>
    </source>
</evidence>
<keyword evidence="9" id="KW-0238">DNA-binding</keyword>
<evidence type="ECO:0000256" key="9">
    <source>
        <dbReference type="ARBA" id="ARBA00023125"/>
    </source>
</evidence>
<dbReference type="InterPro" id="IPR002481">
    <property type="entry name" value="FUR"/>
</dbReference>
<sequence length="134" mass="14505">MGVRTTKQRTAVVEVLQDRDNFLSARQIHRELGDRGFSVGLTTVYRTLQSLVDADAADVLHTEAGEAVYRLCSDEHHHHLLCTACGATVEIGGGPVERWAAELAEAHGYLMTGHSAEIFGLCARCRRSAEAGSA</sequence>
<feature type="binding site" evidence="11">
    <location>
        <position position="85"/>
    </location>
    <ligand>
        <name>Zn(2+)</name>
        <dbReference type="ChEBI" id="CHEBI:29105"/>
    </ligand>
</feature>
<dbReference type="GO" id="GO:0008270">
    <property type="term" value="F:zinc ion binding"/>
    <property type="evidence" value="ECO:0007669"/>
    <property type="project" value="TreeGrafter"/>
</dbReference>
<accession>A0A1L7CYZ7</accession>
<feature type="binding site" evidence="12">
    <location>
        <position position="97"/>
    </location>
    <ligand>
        <name>Fe cation</name>
        <dbReference type="ChEBI" id="CHEBI:24875"/>
    </ligand>
</feature>
<dbReference type="PANTHER" id="PTHR33202:SF2">
    <property type="entry name" value="FERRIC UPTAKE REGULATION PROTEIN"/>
    <property type="match status" value="1"/>
</dbReference>
<evidence type="ECO:0000256" key="11">
    <source>
        <dbReference type="PIRSR" id="PIRSR602481-1"/>
    </source>
</evidence>
<dbReference type="FunFam" id="1.10.10.10:FF:000459">
    <property type="entry name" value="Ferric uptake regulation protein"/>
    <property type="match status" value="1"/>
</dbReference>
<feature type="binding site" evidence="12">
    <location>
        <position position="76"/>
    </location>
    <ligand>
        <name>Fe cation</name>
        <dbReference type="ChEBI" id="CHEBI:24875"/>
    </ligand>
</feature>
<dbReference type="GO" id="GO:0045892">
    <property type="term" value="P:negative regulation of DNA-templated transcription"/>
    <property type="evidence" value="ECO:0007669"/>
    <property type="project" value="TreeGrafter"/>
</dbReference>
<evidence type="ECO:0000256" key="5">
    <source>
        <dbReference type="ARBA" id="ARBA00022491"/>
    </source>
</evidence>
<keyword evidence="10" id="KW-0804">Transcription</keyword>
<organism evidence="13 14">
    <name type="scientific">Corynebacterium sphenisci DSM 44792</name>
    <dbReference type="NCBI Taxonomy" id="1437874"/>
    <lineage>
        <taxon>Bacteria</taxon>
        <taxon>Bacillati</taxon>
        <taxon>Actinomycetota</taxon>
        <taxon>Actinomycetes</taxon>
        <taxon>Mycobacteriales</taxon>
        <taxon>Corynebacteriaceae</taxon>
        <taxon>Corynebacterium</taxon>
    </lineage>
</organism>
<evidence type="ECO:0000256" key="12">
    <source>
        <dbReference type="PIRSR" id="PIRSR602481-2"/>
    </source>
</evidence>
<dbReference type="InterPro" id="IPR036388">
    <property type="entry name" value="WH-like_DNA-bd_sf"/>
</dbReference>
<dbReference type="InterPro" id="IPR036390">
    <property type="entry name" value="WH_DNA-bd_sf"/>
</dbReference>
<feature type="binding site" evidence="12">
    <location>
        <position position="114"/>
    </location>
    <ligand>
        <name>Fe cation</name>
        <dbReference type="ChEBI" id="CHEBI:24875"/>
    </ligand>
</feature>
<feature type="binding site" evidence="11">
    <location>
        <position position="82"/>
    </location>
    <ligand>
        <name>Zn(2+)</name>
        <dbReference type="ChEBI" id="CHEBI:29105"/>
    </ligand>
</feature>
<dbReference type="Gene3D" id="1.10.10.10">
    <property type="entry name" value="Winged helix-like DNA-binding domain superfamily/Winged helix DNA-binding domain"/>
    <property type="match status" value="1"/>
</dbReference>
<evidence type="ECO:0000256" key="4">
    <source>
        <dbReference type="ARBA" id="ARBA00022490"/>
    </source>
</evidence>
<evidence type="ECO:0000313" key="13">
    <source>
        <dbReference type="EMBL" id="APT91068.1"/>
    </source>
</evidence>
<dbReference type="InterPro" id="IPR043135">
    <property type="entry name" value="Fur_C"/>
</dbReference>
<protein>
    <submittedName>
        <fullName evidence="13">Sugar ABC transporter substrate-binding protein</fullName>
    </submittedName>
</protein>
<feature type="binding site" evidence="11">
    <location>
        <position position="122"/>
    </location>
    <ligand>
        <name>Zn(2+)</name>
        <dbReference type="ChEBI" id="CHEBI:29105"/>
    </ligand>
</feature>
<keyword evidence="14" id="KW-1185">Reference proteome</keyword>
<dbReference type="GO" id="GO:0003700">
    <property type="term" value="F:DNA-binding transcription factor activity"/>
    <property type="evidence" value="ECO:0007669"/>
    <property type="project" value="InterPro"/>
</dbReference>
<evidence type="ECO:0000256" key="6">
    <source>
        <dbReference type="ARBA" id="ARBA00022723"/>
    </source>
</evidence>
<dbReference type="AlphaFoldDB" id="A0A1L7CYZ7"/>
<evidence type="ECO:0000256" key="1">
    <source>
        <dbReference type="ARBA" id="ARBA00004496"/>
    </source>
</evidence>
<dbReference type="Gene3D" id="3.30.1490.190">
    <property type="match status" value="1"/>
</dbReference>
<evidence type="ECO:0000256" key="7">
    <source>
        <dbReference type="ARBA" id="ARBA00022833"/>
    </source>
</evidence>
<keyword evidence="5" id="KW-0678">Repressor</keyword>
<dbReference type="Pfam" id="PF01475">
    <property type="entry name" value="FUR"/>
    <property type="match status" value="1"/>
</dbReference>
<keyword evidence="6 11" id="KW-0479">Metal-binding</keyword>
<keyword evidence="12" id="KW-0408">Iron</keyword>
<dbReference type="CDD" id="cd07153">
    <property type="entry name" value="Fur_like"/>
    <property type="match status" value="1"/>
</dbReference>
<evidence type="ECO:0000256" key="10">
    <source>
        <dbReference type="ARBA" id="ARBA00023163"/>
    </source>
</evidence>
<dbReference type="GO" id="GO:1900376">
    <property type="term" value="P:regulation of secondary metabolite biosynthetic process"/>
    <property type="evidence" value="ECO:0007669"/>
    <property type="project" value="TreeGrafter"/>
</dbReference>
<comment type="subcellular location">
    <subcellularLocation>
        <location evidence="1">Cytoplasm</location>
    </subcellularLocation>
</comment>
<dbReference type="GO" id="GO:0000976">
    <property type="term" value="F:transcription cis-regulatory region binding"/>
    <property type="evidence" value="ECO:0007669"/>
    <property type="project" value="TreeGrafter"/>
</dbReference>
<comment type="cofactor">
    <cofactor evidence="11">
        <name>Zn(2+)</name>
        <dbReference type="ChEBI" id="CHEBI:29105"/>
    </cofactor>
    <text evidence="11">Binds 1 zinc ion per subunit.</text>
</comment>
<name>A0A1L7CYZ7_9CORY</name>
<comment type="cofactor">
    <cofactor evidence="12">
        <name>Mn(2+)</name>
        <dbReference type="ChEBI" id="CHEBI:29035"/>
    </cofactor>
    <cofactor evidence="12">
        <name>Fe(2+)</name>
        <dbReference type="ChEBI" id="CHEBI:29033"/>
    </cofactor>
    <text evidence="12">Binds 1 Mn(2+) or Fe(2+) ion per subunit.</text>
</comment>
<dbReference type="KEGG" id="csph:CSPHI_08565"/>
<dbReference type="SUPFAM" id="SSF46785">
    <property type="entry name" value="Winged helix' DNA-binding domain"/>
    <property type="match status" value="1"/>
</dbReference>
<comment type="similarity">
    <text evidence="2">Belongs to the Fur family.</text>
</comment>
<reference evidence="13 14" key="1">
    <citation type="submission" date="2014-08" db="EMBL/GenBank/DDBJ databases">
        <title>Complete genome sequence of Corynebacterium sphenisci CECT 5990(T) (=DSM 44792(T)), isolated from healthy wild penguins.</title>
        <authorList>
            <person name="Ruckert C."/>
            <person name="Albersmeier A."/>
            <person name="Winkler A."/>
            <person name="Kalinowski J."/>
        </authorList>
    </citation>
    <scope>NUCLEOTIDE SEQUENCE [LARGE SCALE GENOMIC DNA]</scope>
    <source>
        <strain evidence="13 14">DSM 44792</strain>
    </source>
</reference>